<accession>A0A0F9RNA0</accession>
<dbReference type="AlphaFoldDB" id="A0A0F9RNA0"/>
<dbReference type="EMBL" id="LAZR01002720">
    <property type="protein sequence ID" value="KKN26421.1"/>
    <property type="molecule type" value="Genomic_DNA"/>
</dbReference>
<organism evidence="1">
    <name type="scientific">marine sediment metagenome</name>
    <dbReference type="NCBI Taxonomy" id="412755"/>
    <lineage>
        <taxon>unclassified sequences</taxon>
        <taxon>metagenomes</taxon>
        <taxon>ecological metagenomes</taxon>
    </lineage>
</organism>
<gene>
    <name evidence="1" type="ORF">LCGC14_0874990</name>
</gene>
<sequence length="57" mass="6874">MSSEEELREEVFNLLWVFNGLTYSDIVEMSPQDRQWLRKRAGREMRKELKGKVTIWG</sequence>
<proteinExistence type="predicted"/>
<reference evidence="1" key="1">
    <citation type="journal article" date="2015" name="Nature">
        <title>Complex archaea that bridge the gap between prokaryotes and eukaryotes.</title>
        <authorList>
            <person name="Spang A."/>
            <person name="Saw J.H."/>
            <person name="Jorgensen S.L."/>
            <person name="Zaremba-Niedzwiedzka K."/>
            <person name="Martijn J."/>
            <person name="Lind A.E."/>
            <person name="van Eijk R."/>
            <person name="Schleper C."/>
            <person name="Guy L."/>
            <person name="Ettema T.J."/>
        </authorList>
    </citation>
    <scope>NUCLEOTIDE SEQUENCE</scope>
</reference>
<evidence type="ECO:0000313" key="1">
    <source>
        <dbReference type="EMBL" id="KKN26421.1"/>
    </source>
</evidence>
<name>A0A0F9RNA0_9ZZZZ</name>
<comment type="caution">
    <text evidence="1">The sequence shown here is derived from an EMBL/GenBank/DDBJ whole genome shotgun (WGS) entry which is preliminary data.</text>
</comment>
<protein>
    <submittedName>
        <fullName evidence="1">Uncharacterized protein</fullName>
    </submittedName>
</protein>